<dbReference type="EnsemblPlants" id="PGSC0003DMT400087640">
    <property type="protein sequence ID" value="PGSC0003DMT400087640"/>
    <property type="gene ID" value="PGSC0003DMG400037211"/>
</dbReference>
<organism evidence="3 4">
    <name type="scientific">Solanum tuberosum</name>
    <name type="common">Potato</name>
    <dbReference type="NCBI Taxonomy" id="4113"/>
    <lineage>
        <taxon>Eukaryota</taxon>
        <taxon>Viridiplantae</taxon>
        <taxon>Streptophyta</taxon>
        <taxon>Embryophyta</taxon>
        <taxon>Tracheophyta</taxon>
        <taxon>Spermatophyta</taxon>
        <taxon>Magnoliopsida</taxon>
        <taxon>eudicotyledons</taxon>
        <taxon>Gunneridae</taxon>
        <taxon>Pentapetalae</taxon>
        <taxon>asterids</taxon>
        <taxon>lamiids</taxon>
        <taxon>Solanales</taxon>
        <taxon>Solanaceae</taxon>
        <taxon>Solanoideae</taxon>
        <taxon>Solaneae</taxon>
        <taxon>Solanum</taxon>
    </lineage>
</organism>
<name>M1DE86_SOLTU</name>
<evidence type="ECO:0000256" key="1">
    <source>
        <dbReference type="SAM" id="Coils"/>
    </source>
</evidence>
<evidence type="ECO:0008006" key="5">
    <source>
        <dbReference type="Google" id="ProtNLM"/>
    </source>
</evidence>
<protein>
    <recommendedName>
        <fullName evidence="5">Integrase core domain containing protein</fullName>
    </recommendedName>
</protein>
<feature type="compositionally biased region" description="Polar residues" evidence="2">
    <location>
        <begin position="116"/>
        <end position="129"/>
    </location>
</feature>
<dbReference type="PaxDb" id="4113-PGSC0003DMT400087640"/>
<feature type="region of interest" description="Disordered" evidence="2">
    <location>
        <begin position="175"/>
        <end position="202"/>
    </location>
</feature>
<dbReference type="InParanoid" id="M1DE86"/>
<evidence type="ECO:0000313" key="4">
    <source>
        <dbReference type="Proteomes" id="UP000011115"/>
    </source>
</evidence>
<reference evidence="4" key="1">
    <citation type="journal article" date="2011" name="Nature">
        <title>Genome sequence and analysis of the tuber crop potato.</title>
        <authorList>
            <consortium name="The Potato Genome Sequencing Consortium"/>
        </authorList>
    </citation>
    <scope>NUCLEOTIDE SEQUENCE [LARGE SCALE GENOMIC DNA]</scope>
    <source>
        <strain evidence="4">cv. DM1-3 516 R44</strain>
    </source>
</reference>
<proteinExistence type="predicted"/>
<dbReference type="Gramene" id="PGSC0003DMT400087640">
    <property type="protein sequence ID" value="PGSC0003DMT400087640"/>
    <property type="gene ID" value="PGSC0003DMG400037211"/>
</dbReference>
<accession>M1DE86</accession>
<feature type="coiled-coil region" evidence="1">
    <location>
        <begin position="213"/>
        <end position="247"/>
    </location>
</feature>
<feature type="compositionally biased region" description="Basic and acidic residues" evidence="2">
    <location>
        <begin position="175"/>
        <end position="195"/>
    </location>
</feature>
<sequence length="324" mass="37008">MKIGKGQGKGTRLPKIGQGTSHHYHEGLHNQWCPPRLVLLKRVDLMRMWAGLLMDSVEVRENSAEIRITQEQLDKERERDETIKKMLAQMELLEDHVLENVKKHKGTSGVFRVEEGSSSGYSKPGENQSWNSKKYEEGFHPCYLQRGGNQGWNFHKEEEQRRYYQEWAEKSDYWRKEDEHDEDHTQSSESPKSERSASSPRVNDLLSRILDKVEGLDNLLKGMKDDLSSLNNRVNSHADEIKLLEGQLSLLSAQLKPNMMRENGDRGLAVVTRSGKVVVGDATCNDEEKIYDEDKLSRSPSVLPAIWSSFVDAIVVTPNGNIVH</sequence>
<evidence type="ECO:0000256" key="2">
    <source>
        <dbReference type="SAM" id="MobiDB-lite"/>
    </source>
</evidence>
<evidence type="ECO:0000313" key="3">
    <source>
        <dbReference type="EnsemblPlants" id="PGSC0003DMT400087640"/>
    </source>
</evidence>
<dbReference type="AlphaFoldDB" id="M1DE86"/>
<keyword evidence="4" id="KW-1185">Reference proteome</keyword>
<keyword evidence="1" id="KW-0175">Coiled coil</keyword>
<dbReference type="HOGENOM" id="CLU_858949_0_0_1"/>
<dbReference type="Proteomes" id="UP000011115">
    <property type="component" value="Unassembled WGS sequence"/>
</dbReference>
<feature type="region of interest" description="Disordered" evidence="2">
    <location>
        <begin position="109"/>
        <end position="129"/>
    </location>
</feature>
<reference evidence="3" key="2">
    <citation type="submission" date="2015-06" db="UniProtKB">
        <authorList>
            <consortium name="EnsemblPlants"/>
        </authorList>
    </citation>
    <scope>IDENTIFICATION</scope>
    <source>
        <strain evidence="3">DM1-3 516 R44</strain>
    </source>
</reference>